<gene>
    <name evidence="1" type="ORF">PHYPA_011954</name>
</gene>
<accession>A0A2K1K8F2</accession>
<dbReference type="EnsemblPlants" id="Pp3c8_22859V3.1">
    <property type="protein sequence ID" value="PAC:32964488.CDS.1"/>
    <property type="gene ID" value="Pp3c8_22859"/>
</dbReference>
<name>A0A2K1K8F2_PHYPA</name>
<reference evidence="1 3" key="1">
    <citation type="journal article" date="2008" name="Science">
        <title>The Physcomitrella genome reveals evolutionary insights into the conquest of land by plants.</title>
        <authorList>
            <person name="Rensing S."/>
            <person name="Lang D."/>
            <person name="Zimmer A."/>
            <person name="Terry A."/>
            <person name="Salamov A."/>
            <person name="Shapiro H."/>
            <person name="Nishiyama T."/>
            <person name="Perroud P.-F."/>
            <person name="Lindquist E."/>
            <person name="Kamisugi Y."/>
            <person name="Tanahashi T."/>
            <person name="Sakakibara K."/>
            <person name="Fujita T."/>
            <person name="Oishi K."/>
            <person name="Shin-I T."/>
            <person name="Kuroki Y."/>
            <person name="Toyoda A."/>
            <person name="Suzuki Y."/>
            <person name="Hashimoto A."/>
            <person name="Yamaguchi K."/>
            <person name="Sugano A."/>
            <person name="Kohara Y."/>
            <person name="Fujiyama A."/>
            <person name="Anterola A."/>
            <person name="Aoki S."/>
            <person name="Ashton N."/>
            <person name="Barbazuk W.B."/>
            <person name="Barker E."/>
            <person name="Bennetzen J."/>
            <person name="Bezanilla M."/>
            <person name="Blankenship R."/>
            <person name="Cho S.H."/>
            <person name="Dutcher S."/>
            <person name="Estelle M."/>
            <person name="Fawcett J.A."/>
            <person name="Gundlach H."/>
            <person name="Hanada K."/>
            <person name="Heyl A."/>
            <person name="Hicks K.A."/>
            <person name="Hugh J."/>
            <person name="Lohr M."/>
            <person name="Mayer K."/>
            <person name="Melkozernov A."/>
            <person name="Murata T."/>
            <person name="Nelson D."/>
            <person name="Pils B."/>
            <person name="Prigge M."/>
            <person name="Reiss B."/>
            <person name="Renner T."/>
            <person name="Rombauts S."/>
            <person name="Rushton P."/>
            <person name="Sanderfoot A."/>
            <person name="Schween G."/>
            <person name="Shiu S.-H."/>
            <person name="Stueber K."/>
            <person name="Theodoulou F.L."/>
            <person name="Tu H."/>
            <person name="Van de Peer Y."/>
            <person name="Verrier P.J."/>
            <person name="Waters E."/>
            <person name="Wood A."/>
            <person name="Yang L."/>
            <person name="Cove D."/>
            <person name="Cuming A."/>
            <person name="Hasebe M."/>
            <person name="Lucas S."/>
            <person name="Mishler D.B."/>
            <person name="Reski R."/>
            <person name="Grigoriev I."/>
            <person name="Quatrano R.S."/>
            <person name="Boore J.L."/>
        </authorList>
    </citation>
    <scope>NUCLEOTIDE SEQUENCE [LARGE SCALE GENOMIC DNA]</scope>
    <source>
        <strain evidence="2 3">cv. Gransden 2004</strain>
    </source>
</reference>
<keyword evidence="3" id="KW-1185">Reference proteome</keyword>
<dbReference type="InParanoid" id="A0A2K1K8F2"/>
<reference evidence="2" key="3">
    <citation type="submission" date="2020-12" db="UniProtKB">
        <authorList>
            <consortium name="EnsemblPlants"/>
        </authorList>
    </citation>
    <scope>IDENTIFICATION</scope>
</reference>
<dbReference type="PaxDb" id="3218-PP1S418_14V6.1"/>
<dbReference type="EMBL" id="ABEU02000008">
    <property type="protein sequence ID" value="PNR50057.1"/>
    <property type="molecule type" value="Genomic_DNA"/>
</dbReference>
<proteinExistence type="predicted"/>
<reference evidence="1 3" key="2">
    <citation type="journal article" date="2018" name="Plant J.">
        <title>The Physcomitrella patens chromosome-scale assembly reveals moss genome structure and evolution.</title>
        <authorList>
            <person name="Lang D."/>
            <person name="Ullrich K.K."/>
            <person name="Murat F."/>
            <person name="Fuchs J."/>
            <person name="Jenkins J."/>
            <person name="Haas F.B."/>
            <person name="Piednoel M."/>
            <person name="Gundlach H."/>
            <person name="Van Bel M."/>
            <person name="Meyberg R."/>
            <person name="Vives C."/>
            <person name="Morata J."/>
            <person name="Symeonidi A."/>
            <person name="Hiss M."/>
            <person name="Muchero W."/>
            <person name="Kamisugi Y."/>
            <person name="Saleh O."/>
            <person name="Blanc G."/>
            <person name="Decker E.L."/>
            <person name="van Gessel N."/>
            <person name="Grimwood J."/>
            <person name="Hayes R.D."/>
            <person name="Graham S.W."/>
            <person name="Gunter L.E."/>
            <person name="McDaniel S.F."/>
            <person name="Hoernstein S.N.W."/>
            <person name="Larsson A."/>
            <person name="Li F.W."/>
            <person name="Perroud P.F."/>
            <person name="Phillips J."/>
            <person name="Ranjan P."/>
            <person name="Rokshar D.S."/>
            <person name="Rothfels C.J."/>
            <person name="Schneider L."/>
            <person name="Shu S."/>
            <person name="Stevenson D.W."/>
            <person name="Thummler F."/>
            <person name="Tillich M."/>
            <person name="Villarreal Aguilar J.C."/>
            <person name="Widiez T."/>
            <person name="Wong G.K."/>
            <person name="Wymore A."/>
            <person name="Zhang Y."/>
            <person name="Zimmer A.D."/>
            <person name="Quatrano R.S."/>
            <person name="Mayer K.F.X."/>
            <person name="Goodstein D."/>
            <person name="Casacuberta J.M."/>
            <person name="Vandepoele K."/>
            <person name="Reski R."/>
            <person name="Cuming A.C."/>
            <person name="Tuskan G.A."/>
            <person name="Maumus F."/>
            <person name="Salse J."/>
            <person name="Schmutz J."/>
            <person name="Rensing S.A."/>
        </authorList>
    </citation>
    <scope>NUCLEOTIDE SEQUENCE [LARGE SCALE GENOMIC DNA]</scope>
    <source>
        <strain evidence="2 3">cv. Gransden 2004</strain>
    </source>
</reference>
<protein>
    <submittedName>
        <fullName evidence="1 2">Uncharacterized protein</fullName>
    </submittedName>
</protein>
<dbReference type="AlphaFoldDB" id="A0A2K1K8F2"/>
<evidence type="ECO:0000313" key="1">
    <source>
        <dbReference type="EMBL" id="PNR50057.1"/>
    </source>
</evidence>
<dbReference type="Gramene" id="Pp3c8_22859V3.1">
    <property type="protein sequence ID" value="PAC:32964488.CDS.1"/>
    <property type="gene ID" value="Pp3c8_22859"/>
</dbReference>
<sequence>MLVYIPLSSSFYDAKVAVDDLGSLELLGLCLFLPSLFSRAVGFAEAGDKQEQPSWCRFLFDVWRLKQSLTIVVYELDSSAKEPVVAWRCCRFLICARSYHFEQSGCANNQGVVSRLIWWQHRSGFKWLGECDTAGWYNSSVTLRLAMILSFPL</sequence>
<organism evidence="1">
    <name type="scientific">Physcomitrium patens</name>
    <name type="common">Spreading-leaved earth moss</name>
    <name type="synonym">Physcomitrella patens</name>
    <dbReference type="NCBI Taxonomy" id="3218"/>
    <lineage>
        <taxon>Eukaryota</taxon>
        <taxon>Viridiplantae</taxon>
        <taxon>Streptophyta</taxon>
        <taxon>Embryophyta</taxon>
        <taxon>Bryophyta</taxon>
        <taxon>Bryophytina</taxon>
        <taxon>Bryopsida</taxon>
        <taxon>Funariidae</taxon>
        <taxon>Funariales</taxon>
        <taxon>Funariaceae</taxon>
        <taxon>Physcomitrium</taxon>
    </lineage>
</organism>
<dbReference type="Proteomes" id="UP000006727">
    <property type="component" value="Chromosome 8"/>
</dbReference>
<evidence type="ECO:0000313" key="2">
    <source>
        <dbReference type="EnsemblPlants" id="PAC:32964488.CDS.1"/>
    </source>
</evidence>
<evidence type="ECO:0000313" key="3">
    <source>
        <dbReference type="Proteomes" id="UP000006727"/>
    </source>
</evidence>